<gene>
    <name evidence="2" type="ORF">IAD49_02800</name>
</gene>
<feature type="transmembrane region" description="Helical" evidence="1">
    <location>
        <begin position="70"/>
        <end position="93"/>
    </location>
</feature>
<evidence type="ECO:0000313" key="3">
    <source>
        <dbReference type="Proteomes" id="UP000824087"/>
    </source>
</evidence>
<comment type="caution">
    <text evidence="2">The sequence shown here is derived from an EMBL/GenBank/DDBJ whole genome shotgun (WGS) entry which is preliminary data.</text>
</comment>
<keyword evidence="1" id="KW-0472">Membrane</keyword>
<sequence length="375" mass="43375">MKRRLNQIKENILIYDFIFIGVNLILSFILYLMNIRFRTWMIIVISFVSVVGFVVGILQQIYKSTESKKVIITISILSFIFMATLIFVSFPFIKIGLLFSYRPEHTVVLDGKKYVAVVRSFLHVDVDYYDYYGPLLMGTKVRVHGDFGEGDFDPFEHPNSADQVEYTYYDKNGKIRAKRMETFIKDKDGKIIDRIKNDISGDDKFNENENYILPEDGEVLYEKKFDQTILRFSKIDNVSGQNMLVHVIKSKDDGESFYVVSEDPIQVSNEAKFVFLSKTLGFAISTGNIDLNNNNQGLMVTNDGGKTFTSANVEYENPDVDYITIEKIPYYEKDSLKMKCSVYQLNSNRDGYDDKEITFISNDNGLHWQLEDENL</sequence>
<dbReference type="Proteomes" id="UP000824087">
    <property type="component" value="Unassembled WGS sequence"/>
</dbReference>
<dbReference type="AlphaFoldDB" id="A0A9D1L3Y4"/>
<dbReference type="EMBL" id="DVML01000017">
    <property type="protein sequence ID" value="HIU22492.1"/>
    <property type="molecule type" value="Genomic_DNA"/>
</dbReference>
<protein>
    <submittedName>
        <fullName evidence="2">Uncharacterized protein</fullName>
    </submittedName>
</protein>
<evidence type="ECO:0000313" key="2">
    <source>
        <dbReference type="EMBL" id="HIU22492.1"/>
    </source>
</evidence>
<proteinExistence type="predicted"/>
<reference evidence="2" key="1">
    <citation type="submission" date="2020-10" db="EMBL/GenBank/DDBJ databases">
        <authorList>
            <person name="Gilroy R."/>
        </authorList>
    </citation>
    <scope>NUCLEOTIDE SEQUENCE</scope>
    <source>
        <strain evidence="2">CHK197-8231</strain>
    </source>
</reference>
<feature type="transmembrane region" description="Helical" evidence="1">
    <location>
        <begin position="39"/>
        <end position="58"/>
    </location>
</feature>
<dbReference type="InterPro" id="IPR036278">
    <property type="entry name" value="Sialidase_sf"/>
</dbReference>
<evidence type="ECO:0000256" key="1">
    <source>
        <dbReference type="SAM" id="Phobius"/>
    </source>
</evidence>
<reference evidence="2" key="2">
    <citation type="journal article" date="2021" name="PeerJ">
        <title>Extensive microbial diversity within the chicken gut microbiome revealed by metagenomics and culture.</title>
        <authorList>
            <person name="Gilroy R."/>
            <person name="Ravi A."/>
            <person name="Getino M."/>
            <person name="Pursley I."/>
            <person name="Horton D.L."/>
            <person name="Alikhan N.F."/>
            <person name="Baker D."/>
            <person name="Gharbi K."/>
            <person name="Hall N."/>
            <person name="Watson M."/>
            <person name="Adriaenssens E.M."/>
            <person name="Foster-Nyarko E."/>
            <person name="Jarju S."/>
            <person name="Secka A."/>
            <person name="Antonio M."/>
            <person name="Oren A."/>
            <person name="Chaudhuri R.R."/>
            <person name="La Ragione R."/>
            <person name="Hildebrand F."/>
            <person name="Pallen M.J."/>
        </authorList>
    </citation>
    <scope>NUCLEOTIDE SEQUENCE</scope>
    <source>
        <strain evidence="2">CHK197-8231</strain>
    </source>
</reference>
<feature type="transmembrane region" description="Helical" evidence="1">
    <location>
        <begin position="12"/>
        <end position="33"/>
    </location>
</feature>
<keyword evidence="1" id="KW-0812">Transmembrane</keyword>
<accession>A0A9D1L3Y4</accession>
<dbReference type="SUPFAM" id="SSF50939">
    <property type="entry name" value="Sialidases"/>
    <property type="match status" value="1"/>
</dbReference>
<organism evidence="2 3">
    <name type="scientific">Candidatus Fimihabitans intestinipullorum</name>
    <dbReference type="NCBI Taxonomy" id="2840820"/>
    <lineage>
        <taxon>Bacteria</taxon>
        <taxon>Bacillati</taxon>
        <taxon>Mycoplasmatota</taxon>
        <taxon>Mycoplasmatota incertae sedis</taxon>
        <taxon>Candidatus Fimihabitans</taxon>
    </lineage>
</organism>
<keyword evidence="1" id="KW-1133">Transmembrane helix</keyword>
<name>A0A9D1L3Y4_9BACT</name>